<dbReference type="Pfam" id="PF00646">
    <property type="entry name" value="F-box"/>
    <property type="match status" value="1"/>
</dbReference>
<dbReference type="GeneID" id="110795128"/>
<proteinExistence type="predicted"/>
<reference evidence="2" key="1">
    <citation type="journal article" date="2021" name="Nat. Commun.">
        <title>Genomic analyses provide insights into spinach domestication and the genetic basis of agronomic traits.</title>
        <authorList>
            <person name="Cai X."/>
            <person name="Sun X."/>
            <person name="Xu C."/>
            <person name="Sun H."/>
            <person name="Wang X."/>
            <person name="Ge C."/>
            <person name="Zhang Z."/>
            <person name="Wang Q."/>
            <person name="Fei Z."/>
            <person name="Jiao C."/>
            <person name="Wang Q."/>
        </authorList>
    </citation>
    <scope>NUCLEOTIDE SEQUENCE [LARGE SCALE GENOMIC DNA]</scope>
    <source>
        <strain evidence="2">cv. Varoflay</strain>
    </source>
</reference>
<organism evidence="2 3">
    <name type="scientific">Spinacia oleracea</name>
    <name type="common">Spinach</name>
    <dbReference type="NCBI Taxonomy" id="3562"/>
    <lineage>
        <taxon>Eukaryota</taxon>
        <taxon>Viridiplantae</taxon>
        <taxon>Streptophyta</taxon>
        <taxon>Embryophyta</taxon>
        <taxon>Tracheophyta</taxon>
        <taxon>Spermatophyta</taxon>
        <taxon>Magnoliopsida</taxon>
        <taxon>eudicotyledons</taxon>
        <taxon>Gunneridae</taxon>
        <taxon>Pentapetalae</taxon>
        <taxon>Caryophyllales</taxon>
        <taxon>Chenopodiaceae</taxon>
        <taxon>Chenopodioideae</taxon>
        <taxon>Anserineae</taxon>
        <taxon>Spinacia</taxon>
    </lineage>
</organism>
<dbReference type="InterPro" id="IPR001810">
    <property type="entry name" value="F-box_dom"/>
</dbReference>
<dbReference type="InterPro" id="IPR036047">
    <property type="entry name" value="F-box-like_dom_sf"/>
</dbReference>
<evidence type="ECO:0000259" key="1">
    <source>
        <dbReference type="SMART" id="SM00256"/>
    </source>
</evidence>
<dbReference type="InterPro" id="IPR050796">
    <property type="entry name" value="SCF_F-box_component"/>
</dbReference>
<name>A0A9R0IUK0_SPIOL</name>
<dbReference type="KEGG" id="soe:110795128"/>
<dbReference type="Pfam" id="PF07734">
    <property type="entry name" value="FBA_1"/>
    <property type="match status" value="1"/>
</dbReference>
<sequence length="339" mass="39392">MSANKMEEEEEEQSKMLPEDLIVEVFLRLPAKSVGRFRCVSNRWNYLLTQPQFVKSHLNLTKQHPTTEESLILISHDPMNSYSTQLNNDHHLFDKMICFATKLTFEDHRFYPSDSLYGSCDGLILNLDYNRKKLFLINPTTREIKELSSLPYAVDHFLCFTMYGLGYDSISDDYRVIMISHYVPGIKFCYNEKFFNVYSVGNGTWKRVDSSLYHHTITYPAAGVFVDGSIHWLARRTVDDSYVIAAFDLGEGKFHELPLPSLVDTNKYVLGDFDEAFGKLVSLGGYLWFLCGVPKFLRRRIPKFLDECQTIDAWMMKEYGVQESWTKIFLNDEPDSLFV</sequence>
<dbReference type="InterPro" id="IPR017451">
    <property type="entry name" value="F-box-assoc_interact_dom"/>
</dbReference>
<evidence type="ECO:0000313" key="3">
    <source>
        <dbReference type="RefSeq" id="XP_021855802.2"/>
    </source>
</evidence>
<feature type="domain" description="F-box" evidence="1">
    <location>
        <begin position="17"/>
        <end position="57"/>
    </location>
</feature>
<dbReference type="CDD" id="cd22157">
    <property type="entry name" value="F-box_AtFBW1-like"/>
    <property type="match status" value="1"/>
</dbReference>
<dbReference type="PANTHER" id="PTHR31672:SF13">
    <property type="entry name" value="F-BOX PROTEIN CPR30-LIKE"/>
    <property type="match status" value="1"/>
</dbReference>
<keyword evidence="2" id="KW-1185">Reference proteome</keyword>
<dbReference type="PANTHER" id="PTHR31672">
    <property type="entry name" value="BNACNNG10540D PROTEIN"/>
    <property type="match status" value="1"/>
</dbReference>
<protein>
    <submittedName>
        <fullName evidence="3">F-box/kelch-repeat protein At3g06240 isoform X1</fullName>
    </submittedName>
</protein>
<dbReference type="NCBIfam" id="TIGR01640">
    <property type="entry name" value="F_box_assoc_1"/>
    <property type="match status" value="1"/>
</dbReference>
<dbReference type="Proteomes" id="UP000813463">
    <property type="component" value="Chromosome 1"/>
</dbReference>
<evidence type="ECO:0000313" key="2">
    <source>
        <dbReference type="Proteomes" id="UP000813463"/>
    </source>
</evidence>
<dbReference type="Gene3D" id="1.20.1280.50">
    <property type="match status" value="1"/>
</dbReference>
<dbReference type="AlphaFoldDB" id="A0A9R0IUK0"/>
<accession>A0A9R0IUK0</accession>
<dbReference type="RefSeq" id="XP_021855802.2">
    <property type="nucleotide sequence ID" value="XM_022000110.2"/>
</dbReference>
<dbReference type="SUPFAM" id="SSF81383">
    <property type="entry name" value="F-box domain"/>
    <property type="match status" value="1"/>
</dbReference>
<reference evidence="3" key="2">
    <citation type="submission" date="2025-08" db="UniProtKB">
        <authorList>
            <consortium name="RefSeq"/>
        </authorList>
    </citation>
    <scope>IDENTIFICATION</scope>
    <source>
        <tissue evidence="3">Leaf</tissue>
    </source>
</reference>
<dbReference type="SMART" id="SM00256">
    <property type="entry name" value="FBOX"/>
    <property type="match status" value="1"/>
</dbReference>
<dbReference type="InterPro" id="IPR006527">
    <property type="entry name" value="F-box-assoc_dom_typ1"/>
</dbReference>
<gene>
    <name evidence="3" type="primary">LOC110795128</name>
</gene>